<name>R9XJ52_9VIRU</name>
<dbReference type="EMBL" id="EF710638">
    <property type="protein sequence ID" value="AGO14394.1"/>
    <property type="molecule type" value="Genomic_DNA"/>
</dbReference>
<organism evidence="1">
    <name type="scientific">Bracoviriform facetosae</name>
    <dbReference type="NCBI Taxonomy" id="2083300"/>
    <lineage>
        <taxon>Viruses</taxon>
        <taxon>Viruses incertae sedis</taxon>
        <taxon>Polydnaviriformidae</taxon>
        <taxon>Bracoviriform</taxon>
    </lineage>
</organism>
<protein>
    <submittedName>
        <fullName evidence="1">BV9 family protein</fullName>
    </submittedName>
</protein>
<dbReference type="RefSeq" id="YP_009665813.1">
    <property type="nucleotide sequence ID" value="NC_043313.1"/>
</dbReference>
<gene>
    <name evidence="1" type="primary">bv9.3</name>
    <name evidence="1" type="ORF">CsmBV28.12</name>
</gene>
<dbReference type="KEGG" id="vg:41332417"/>
<dbReference type="EMBL" id="EF710642">
    <property type="protein sequence ID" value="AGO14467.1"/>
    <property type="molecule type" value="Genomic_DNA"/>
</dbReference>
<accession>R9XJ52</accession>
<reference evidence="1" key="1">
    <citation type="submission" date="2013-06" db="EMBL/GenBank/DDBJ databases">
        <title>Bracovirus Evolution: Comparative Genomics of Multiple Viral and Proviral Genomes.</title>
        <authorList>
            <person name="Desjardins C.A."/>
            <person name="Gundersen-Rindal D.E."/>
            <person name="Hostetler J.B."/>
            <person name="Tallon L.J."/>
            <person name="Utterback T.R."/>
            <person name="Fuester R.W."/>
            <person name="Schatz M.C."/>
            <person name="Pedroni M.J."/>
            <person name="Fadrosh D.W."/>
            <person name="Haas B.J."/>
            <person name="Toms B.S."/>
            <person name="Chen D."/>
            <person name="Nene V."/>
        </authorList>
    </citation>
    <scope>NUCLEOTIDE SEQUENCE</scope>
</reference>
<dbReference type="GeneID" id="41332417"/>
<dbReference type="GeneID" id="41332483"/>
<dbReference type="RefSeq" id="YP_009665879.1">
    <property type="nucleotide sequence ID" value="NC_043314.1"/>
</dbReference>
<proteinExistence type="predicted"/>
<evidence type="ECO:0000313" key="1">
    <source>
        <dbReference type="EMBL" id="AGO14394.1"/>
    </source>
</evidence>
<dbReference type="KEGG" id="vg:41332483"/>
<sequence length="135" mass="15879">MTAAAKKFCVVKLYAPESRRSPYKVVPTYWIKNENNNVTVPYPPEKKLAQNFDRIYDCQLPLAEWEDYHGVIECETDTYQAGILYVKRRSSTLLTEETLLVWKLISLQCLELITILNPLAIFRKLWSKFLNLFEK</sequence>